<dbReference type="Pfam" id="PF13624">
    <property type="entry name" value="SurA_N_3"/>
    <property type="match status" value="1"/>
</dbReference>
<dbReference type="Gene3D" id="3.30.70.100">
    <property type="match status" value="1"/>
</dbReference>
<proteinExistence type="predicted"/>
<dbReference type="Gene3D" id="1.10.4030.10">
    <property type="entry name" value="Porin chaperone SurA, peptide-binding domain"/>
    <property type="match status" value="1"/>
</dbReference>
<feature type="domain" description="HMA" evidence="2">
    <location>
        <begin position="44"/>
        <end position="110"/>
    </location>
</feature>
<keyword evidence="1" id="KW-0479">Metal-binding</keyword>
<evidence type="ECO:0000256" key="1">
    <source>
        <dbReference type="ARBA" id="ARBA00022723"/>
    </source>
</evidence>
<protein>
    <recommendedName>
        <fullName evidence="2">HMA domain-containing protein</fullName>
    </recommendedName>
</protein>
<organism evidence="3 4">
    <name type="scientific">Candidatus Schekmanbacteria bacterium GWA2_38_11</name>
    <dbReference type="NCBI Taxonomy" id="1817876"/>
    <lineage>
        <taxon>Bacteria</taxon>
        <taxon>Candidatus Schekmaniibacteriota</taxon>
    </lineage>
</organism>
<dbReference type="PROSITE" id="PS01047">
    <property type="entry name" value="HMA_1"/>
    <property type="match status" value="1"/>
</dbReference>
<accession>A0A1F7RLP4</accession>
<dbReference type="SUPFAM" id="SSF109998">
    <property type="entry name" value="Triger factor/SurA peptide-binding domain-like"/>
    <property type="match status" value="1"/>
</dbReference>
<reference evidence="3 4" key="1">
    <citation type="journal article" date="2016" name="Nat. Commun.">
        <title>Thousands of microbial genomes shed light on interconnected biogeochemical processes in an aquifer system.</title>
        <authorList>
            <person name="Anantharaman K."/>
            <person name="Brown C.T."/>
            <person name="Hug L.A."/>
            <person name="Sharon I."/>
            <person name="Castelle C.J."/>
            <person name="Probst A.J."/>
            <person name="Thomas B.C."/>
            <person name="Singh A."/>
            <person name="Wilkins M.J."/>
            <person name="Karaoz U."/>
            <person name="Brodie E.L."/>
            <person name="Williams K.H."/>
            <person name="Hubbard S.S."/>
            <person name="Banfield J.F."/>
        </authorList>
    </citation>
    <scope>NUCLEOTIDE SEQUENCE [LARGE SCALE GENOMIC DNA]</scope>
</reference>
<evidence type="ECO:0000313" key="4">
    <source>
        <dbReference type="Proteomes" id="UP000178526"/>
    </source>
</evidence>
<dbReference type="Proteomes" id="UP000178526">
    <property type="component" value="Unassembled WGS sequence"/>
</dbReference>
<gene>
    <name evidence="3" type="ORF">A2042_09140</name>
</gene>
<dbReference type="SUPFAM" id="SSF55008">
    <property type="entry name" value="HMA, heavy metal-associated domain"/>
    <property type="match status" value="1"/>
</dbReference>
<dbReference type="Pfam" id="PF00403">
    <property type="entry name" value="HMA"/>
    <property type="match status" value="1"/>
</dbReference>
<dbReference type="CDD" id="cd00371">
    <property type="entry name" value="HMA"/>
    <property type="match status" value="1"/>
</dbReference>
<dbReference type="InterPro" id="IPR006121">
    <property type="entry name" value="HMA_dom"/>
</dbReference>
<dbReference type="PANTHER" id="PTHR46594:SF4">
    <property type="entry name" value="P-TYPE CATION-TRANSPORTING ATPASE"/>
    <property type="match status" value="1"/>
</dbReference>
<sequence length="310" mass="34707">MKRKLYITFLTVAVILFGLYAFGLIKDKREGEGNSFYKNIANNSQAELKVTGMTCISCVEKIEGALKKVKGTKSPKVSLAKGRAAVFFDPGVTSASSFVEAVNRIGKYHASLIRIKSSDDLLKEEQERIKISKQFAMNIDGKKITNKEFEATLNERLESFRKTGINPYPSVKQRYQMVAEVANSLIVETLIQKEIGGENISASDEEVNAEIEGIKKYYRLNDKGLEDSLKAQGLDLDRLKEEVKKELKIKKYLETKVFPPKTPEPKKNSLYQSWLSDIQDKADIKIYSSEILEALDNDSASSRCGGSCCS</sequence>
<dbReference type="FunFam" id="3.30.70.100:FF:000001">
    <property type="entry name" value="ATPase copper transporting beta"/>
    <property type="match status" value="1"/>
</dbReference>
<dbReference type="InterPro" id="IPR036163">
    <property type="entry name" value="HMA_dom_sf"/>
</dbReference>
<dbReference type="PANTHER" id="PTHR46594">
    <property type="entry name" value="P-TYPE CATION-TRANSPORTING ATPASE"/>
    <property type="match status" value="1"/>
</dbReference>
<dbReference type="EMBL" id="MGDB01000045">
    <property type="protein sequence ID" value="OGL42472.1"/>
    <property type="molecule type" value="Genomic_DNA"/>
</dbReference>
<dbReference type="GO" id="GO:0046872">
    <property type="term" value="F:metal ion binding"/>
    <property type="evidence" value="ECO:0007669"/>
    <property type="project" value="UniProtKB-KW"/>
</dbReference>
<dbReference type="AlphaFoldDB" id="A0A1F7RLP4"/>
<dbReference type="InterPro" id="IPR027304">
    <property type="entry name" value="Trigger_fact/SurA_dom_sf"/>
</dbReference>
<evidence type="ECO:0000259" key="2">
    <source>
        <dbReference type="PROSITE" id="PS50846"/>
    </source>
</evidence>
<dbReference type="PROSITE" id="PS50846">
    <property type="entry name" value="HMA_2"/>
    <property type="match status" value="1"/>
</dbReference>
<comment type="caution">
    <text evidence="3">The sequence shown here is derived from an EMBL/GenBank/DDBJ whole genome shotgun (WGS) entry which is preliminary data.</text>
</comment>
<name>A0A1F7RLP4_9BACT</name>
<dbReference type="InterPro" id="IPR017969">
    <property type="entry name" value="Heavy-metal-associated_CS"/>
</dbReference>
<evidence type="ECO:0000313" key="3">
    <source>
        <dbReference type="EMBL" id="OGL42472.1"/>
    </source>
</evidence>